<feature type="chain" id="PRO_5012251022" evidence="1">
    <location>
        <begin position="19"/>
        <end position="127"/>
    </location>
</feature>
<feature type="signal peptide" evidence="1">
    <location>
        <begin position="1"/>
        <end position="18"/>
    </location>
</feature>
<reference evidence="3" key="1">
    <citation type="journal article" date="2017" name="Genome Biol.">
        <title>Comparative genomics reveals high biological diversity and specific adaptations in the industrially and medically important fungal genus Aspergillus.</title>
        <authorList>
            <person name="de Vries R.P."/>
            <person name="Riley R."/>
            <person name="Wiebenga A."/>
            <person name="Aguilar-Osorio G."/>
            <person name="Amillis S."/>
            <person name="Uchima C.A."/>
            <person name="Anderluh G."/>
            <person name="Asadollahi M."/>
            <person name="Askin M."/>
            <person name="Barry K."/>
            <person name="Battaglia E."/>
            <person name="Bayram O."/>
            <person name="Benocci T."/>
            <person name="Braus-Stromeyer S.A."/>
            <person name="Caldana C."/>
            <person name="Canovas D."/>
            <person name="Cerqueira G.C."/>
            <person name="Chen F."/>
            <person name="Chen W."/>
            <person name="Choi C."/>
            <person name="Clum A."/>
            <person name="Dos Santos R.A."/>
            <person name="Damasio A.R."/>
            <person name="Diallinas G."/>
            <person name="Emri T."/>
            <person name="Fekete E."/>
            <person name="Flipphi M."/>
            <person name="Freyberg S."/>
            <person name="Gallo A."/>
            <person name="Gournas C."/>
            <person name="Habgood R."/>
            <person name="Hainaut M."/>
            <person name="Harispe M.L."/>
            <person name="Henrissat B."/>
            <person name="Hilden K.S."/>
            <person name="Hope R."/>
            <person name="Hossain A."/>
            <person name="Karabika E."/>
            <person name="Karaffa L."/>
            <person name="Karanyi Z."/>
            <person name="Krasevec N."/>
            <person name="Kuo A."/>
            <person name="Kusch H."/>
            <person name="LaButti K."/>
            <person name="Lagendijk E.L."/>
            <person name="Lapidus A."/>
            <person name="Levasseur A."/>
            <person name="Lindquist E."/>
            <person name="Lipzen A."/>
            <person name="Logrieco A.F."/>
            <person name="MacCabe A."/>
            <person name="Maekelae M.R."/>
            <person name="Malavazi I."/>
            <person name="Melin P."/>
            <person name="Meyer V."/>
            <person name="Mielnichuk N."/>
            <person name="Miskei M."/>
            <person name="Molnar A.P."/>
            <person name="Mule G."/>
            <person name="Ngan C.Y."/>
            <person name="Orejas M."/>
            <person name="Orosz E."/>
            <person name="Ouedraogo J.P."/>
            <person name="Overkamp K.M."/>
            <person name="Park H.-S."/>
            <person name="Perrone G."/>
            <person name="Piumi F."/>
            <person name="Punt P.J."/>
            <person name="Ram A.F."/>
            <person name="Ramon A."/>
            <person name="Rauscher S."/>
            <person name="Record E."/>
            <person name="Riano-Pachon D.M."/>
            <person name="Robert V."/>
            <person name="Roehrig J."/>
            <person name="Ruller R."/>
            <person name="Salamov A."/>
            <person name="Salih N.S."/>
            <person name="Samson R.A."/>
            <person name="Sandor E."/>
            <person name="Sanguinetti M."/>
            <person name="Schuetze T."/>
            <person name="Sepcic K."/>
            <person name="Shelest E."/>
            <person name="Sherlock G."/>
            <person name="Sophianopoulou V."/>
            <person name="Squina F.M."/>
            <person name="Sun H."/>
            <person name="Susca A."/>
            <person name="Todd R.B."/>
            <person name="Tsang A."/>
            <person name="Unkles S.E."/>
            <person name="van de Wiele N."/>
            <person name="van Rossen-Uffink D."/>
            <person name="Oliveira J.V."/>
            <person name="Vesth T.C."/>
            <person name="Visser J."/>
            <person name="Yu J.-H."/>
            <person name="Zhou M."/>
            <person name="Andersen M.R."/>
            <person name="Archer D.B."/>
            <person name="Baker S.E."/>
            <person name="Benoit I."/>
            <person name="Brakhage A.A."/>
            <person name="Braus G.H."/>
            <person name="Fischer R."/>
            <person name="Frisvad J.C."/>
            <person name="Goldman G.H."/>
            <person name="Houbraken J."/>
            <person name="Oakley B."/>
            <person name="Pocsi I."/>
            <person name="Scazzocchio C."/>
            <person name="Seiboth B."/>
            <person name="vanKuyk P.A."/>
            <person name="Wortman J."/>
            <person name="Dyer P.S."/>
            <person name="Grigoriev I.V."/>
        </authorList>
    </citation>
    <scope>NUCLEOTIDE SEQUENCE [LARGE SCALE GENOMIC DNA]</scope>
    <source>
        <strain evidence="3">ATCC 16872 / CBS 172.66 / WB 5094</strain>
    </source>
</reference>
<evidence type="ECO:0000313" key="2">
    <source>
        <dbReference type="EMBL" id="OJJ95753.1"/>
    </source>
</evidence>
<accession>A0A1L9WHX5</accession>
<dbReference type="OrthoDB" id="4502451at2759"/>
<dbReference type="AlphaFoldDB" id="A0A1L9WHX5"/>
<organism evidence="2 3">
    <name type="scientific">Aspergillus aculeatus (strain ATCC 16872 / CBS 172.66 / WB 5094)</name>
    <dbReference type="NCBI Taxonomy" id="690307"/>
    <lineage>
        <taxon>Eukaryota</taxon>
        <taxon>Fungi</taxon>
        <taxon>Dikarya</taxon>
        <taxon>Ascomycota</taxon>
        <taxon>Pezizomycotina</taxon>
        <taxon>Eurotiomycetes</taxon>
        <taxon>Eurotiomycetidae</taxon>
        <taxon>Eurotiales</taxon>
        <taxon>Aspergillaceae</taxon>
        <taxon>Aspergillus</taxon>
        <taxon>Aspergillus subgen. Circumdati</taxon>
    </lineage>
</organism>
<name>A0A1L9WHX5_ASPA1</name>
<dbReference type="Proteomes" id="UP000184546">
    <property type="component" value="Unassembled WGS sequence"/>
</dbReference>
<evidence type="ECO:0000256" key="1">
    <source>
        <dbReference type="SAM" id="SignalP"/>
    </source>
</evidence>
<evidence type="ECO:0000313" key="3">
    <source>
        <dbReference type="Proteomes" id="UP000184546"/>
    </source>
</evidence>
<keyword evidence="3" id="KW-1185">Reference proteome</keyword>
<dbReference type="OMA" id="GKCINGD"/>
<sequence length="127" mass="13567">MQLKSILVALALGLSVQAYEIKGWTTKDCNGDTSGDPTSDTSVTTCGTLASSKWKSIKATPGDLVLTAYKSAKCAGEGYALQPGKCVNGEFTSYEAQYISTMRKRNTTEIIGDWGVEDEEAEPNTSL</sequence>
<keyword evidence="1" id="KW-0732">Signal</keyword>
<protein>
    <submittedName>
        <fullName evidence="2">Uncharacterized protein</fullName>
    </submittedName>
</protein>
<dbReference type="EMBL" id="KV878988">
    <property type="protein sequence ID" value="OJJ95753.1"/>
    <property type="molecule type" value="Genomic_DNA"/>
</dbReference>
<gene>
    <name evidence="2" type="ORF">ASPACDRAFT_81816</name>
</gene>
<dbReference type="RefSeq" id="XP_020052093.1">
    <property type="nucleotide sequence ID" value="XM_020205960.1"/>
</dbReference>
<proteinExistence type="predicted"/>
<dbReference type="GeneID" id="30979774"/>
<dbReference type="VEuPathDB" id="FungiDB:ASPACDRAFT_81816"/>